<dbReference type="FunFam" id="1.20.900.10:FF:000003">
    <property type="entry name" value="Rho guanine nucleotide exchange factor 10 like"/>
    <property type="match status" value="1"/>
</dbReference>
<feature type="region of interest" description="Disordered" evidence="2">
    <location>
        <begin position="1604"/>
        <end position="1654"/>
    </location>
</feature>
<dbReference type="InterPro" id="IPR011993">
    <property type="entry name" value="PH-like_dom_sf"/>
</dbReference>
<dbReference type="InterPro" id="IPR039919">
    <property type="entry name" value="ARHGEF10/ARHGEF17"/>
</dbReference>
<feature type="domain" description="DH" evidence="3">
    <location>
        <begin position="2056"/>
        <end position="2244"/>
    </location>
</feature>
<proteinExistence type="evidence at transcript level"/>
<feature type="region of interest" description="Disordered" evidence="2">
    <location>
        <begin position="313"/>
        <end position="341"/>
    </location>
</feature>
<dbReference type="SUPFAM" id="SSF50998">
    <property type="entry name" value="Quinoprotein alcohol dehydrogenase-like"/>
    <property type="match status" value="1"/>
</dbReference>
<feature type="compositionally biased region" description="Basic residues" evidence="2">
    <location>
        <begin position="2044"/>
        <end position="2054"/>
    </location>
</feature>
<feature type="region of interest" description="Disordered" evidence="2">
    <location>
        <begin position="1683"/>
        <end position="1736"/>
    </location>
</feature>
<dbReference type="GO" id="GO:0030036">
    <property type="term" value="P:actin cytoskeleton organization"/>
    <property type="evidence" value="ECO:0007669"/>
    <property type="project" value="TreeGrafter"/>
</dbReference>
<feature type="compositionally biased region" description="Basic and acidic residues" evidence="2">
    <location>
        <begin position="1604"/>
        <end position="1619"/>
    </location>
</feature>
<dbReference type="SMART" id="SM00325">
    <property type="entry name" value="RhoGEF"/>
    <property type="match status" value="1"/>
</dbReference>
<evidence type="ECO:0000259" key="3">
    <source>
        <dbReference type="PROSITE" id="PS50010"/>
    </source>
</evidence>
<dbReference type="Pfam" id="PF19056">
    <property type="entry name" value="WD40_2"/>
    <property type="match status" value="1"/>
</dbReference>
<dbReference type="SUPFAM" id="SSF50729">
    <property type="entry name" value="PH domain-like"/>
    <property type="match status" value="1"/>
</dbReference>
<sequence length="2922" mass="322559">MDSKHQPSSSVDSTAYPSISRSISLFSWPNSFSSITGFSTSTSPHQLQPRSAPASIVPLVPLWKSPSVSSLSDRLSYQGLPSLSASISVLTTPSRTRKSIGKRYTDSRALLAAKLPRRIREKYQLDDLPLGFKGLQTRSKCIGYLEDESGSFRSAWESAPNSKHMVACPSITPLAAPSSPRPLRCFNSSPRPWIARKYNSVSPEGHYAGDECNFDNSRSFSFDESDQFSRKDFLAVNTNQVKIGVNSDNITADIIRGLKEVIARRRSRVGSAPDIRGYEYSEKQNSVPISKTDVFLVHQRRLLSMEGSLDYIDDDSLKEDNVPDNRRKSLSSMKKEDACNKQENSNICNENNTQSDHKSIADDCFTESKCSKSDETKVDVTEDKSESTNAISCIYNVNRTSETHLPHDGIRNIIVSESEPITSFNTNVNTNASSVKLGRSYHELSVCNNTSALLPRKHHECADDTSVVPTTTTTTTSVCLSRCHRLPNTTITTDQNKQTVAIVSTKSKKEKKDKETNCDKQWKIKSARRTIKETLERKFHSSDDLRIYNNNNQSVFKKSPLLSRSFGYRKDKIKSKIPLATTKNPTEIPSLSNNKVDVNEHTIAHKQYGEENEFGESKYSWSNEVIGKVYGGPSKYRRPGPTPSSPSAPNSGHSPTVSQPSTMFSYSAPHPCCSRANSASCTCVTKSSTSDLSRNLRTQPVLIKSNATVSIEVQGGSGDGDRPPPHTSQTEIFLQDGIGRAVRRKPNIPLNLAKRRRGHLSPLNTSTSDCSVTSVSPVAAGGTSPRVTVNHILASLNFARFRLGDITSSLSGTKKENNNAPPPIRPPRTRHDTDKTRKISGGAKQKATCTDDDAKSNDILGWRRRRSATEGGGSSLLTMPITKHSFLTRTRSAPQSQKQQQTEHELSKNECVSTYVEASPDNLGGYLHLTENSPLSGHAQNKEVSPVFGASSSHKSINPDTPQGAIVKSLLPPLPRDARLLHRDIPFRSASVSQTELNTDVLKGGRTSPSLRLYPACKEYGKHNTLPRRTVDTAHDINIRGDRLPCTSSCADISNISSSSINLDSVKYISEVEINEAAPENIDVANSPVVLESECCVYQPSDISYVGKNSENQCSENVPIGQMDVSSGNKKNKKVVFGLWPSVENISHSVSDLKFGVGKTGSLDNSEIMSNDSVNELASDCLENVNTKKNNGDNVPNREGCDADINAQEKEKNASTCASEISVCDTEAPVTDLSLSRDYAPNPNMLATQVVKADLRRGSLPCEAVFPQLMKQNIDTTQNETARESIIQAVNKLMNRSKMSPSPASEFVSAQNERNRQFRRGSSFDYCKNNAGDNAPCDRKVASFSISLPINENEATGAAEESQELNISKLSFFTHKCLKRSDGIDIINQEDIENQNSAKINEFEAVKSRIKEDERQQKKEGIHTSASQNDATNEKNTDHALISQLSDEGISIDEVRRRQPVLTSDSSSQDSTGMDNYRSDEGIAPGTSEAEIDITCGGEDDFNLLERVESMLRRTNLDNNQSDHSLTYPPGYRNKGDMGYSSIDSSGLKSLVSNAGPRGDASEGQSSSISLADSFPSEGEDSNTGVETATLRVALNGRLQDRDERKLKHYSDPSSERRLSSGIPTYLTISGDDQNHSQKCVISQPSTDSEGKEELGHELLEAHFGNYGAQYVSSPQVLLTGYDQESWPDRPQEGLFSRSSRTTSPSSCFQDSDSGDLSLARSPHGPRRYSKRPLRGPYGEMLEAEMSKTKSNYLSDDMYLPVRDSKSSSPCPHTPSASASPAFSPILSINSDIRIPCRSLDDSAIRLFYSEHCSPNSNLPTSPPSVTSCSSEGESGFDLLPLRPPIHQRTKSSPSKLFCEASITSEEEPEHSEYYKAAKRFIARQVREKTKENSLGMLIENPFSRQFDKTDDDCESKVSELNLGKQCKDNTQSEGNILLVDTETNEMNDILLLRNTSEQSLLQQEEVQQQTHTQQESHSQPRHQLQPSHLNEHENLQQHLHSQHLQCSPGQQQHSQQQQQQQQHQLQQPQNQQTQTSVSDKLDHRHSHNRRHRSDTRAHVIGELCETEKNYVKKLSFLMMRYEQNLRSAEYSSIIDQSLVDDIFYQVPDILGHHERFLDDLRRKIESRDVNMCVGDVIYNMVSDPAVLGSYTSFTNNWKTAHDAAKSAAAAKPAFSEFLAAMAREHPGKMDLKALLISPVQRFPHYEMLLKRLLKHTPHDHPDAPLLLQALKKTQEVTVKINDNEKCALQQDHQQDILRDLENVIEGLEGLVEADRTFLQCDLATMHSALGTRKERCLFLFSDLLVIAAIKRRAGTLRKGSSLPWALLSSLEASKLKLFKFIPLDDLDIARSRDEGVKKLLKEIEGLESDLQTVQRMGGLYRSLRTPRSCLEDALHEAEAAVRKGLADRQGADSLLNEVELTITTQEGVESIAFTFHNPEKRANWEEAFHGAKQKLAMSADRRPPPEFVNALPIRKTRAGLQFTCAASTLGLNAQSLKDVWVCNSDGYVGQVCVLSLHPEPAVACCNGVCNARILSIASVPAAPNGDSSDDDEDEENNSDDVRKRRSESLPPNMATEESDAFQPTMWLGTEDGFIHVYNCTDSIRIKKNKFTFQLGSSVHCIMHLDNRVFASLASGEVVVYRRDGDVSWLKGDREVVTVSTAATPVTRMIMVAGKLWCAAGNVIKIMNTSTLQLEHSFMVVSGESGNRGGVSNMVSAGQGVWVAVQSSSVVRLYHATTHECLCEASVAAPVSKMLAASPGCDDIIRQHKAACLRVTALLACKDLLWVGTSAGVVLTAPLPHLPHLPHHHHSHHPHWRPSSSHHNAHHGAATLNLQAVPHGHTGQVRFLTSVELTSETRPPRAKSHGRCTASFKAKEHQPGTAAPSKLLVISGGDGYEDFRNANLSELAGRDDSTNHLLMWHV</sequence>
<feature type="compositionally biased region" description="Polar residues" evidence="2">
    <location>
        <begin position="1542"/>
        <end position="1553"/>
    </location>
</feature>
<dbReference type="InterPro" id="IPR035899">
    <property type="entry name" value="DBL_dom_sf"/>
</dbReference>
<feature type="compositionally biased region" description="Low complexity" evidence="2">
    <location>
        <begin position="1997"/>
        <end position="2035"/>
    </location>
</feature>
<feature type="region of interest" description="Disordered" evidence="2">
    <location>
        <begin position="2805"/>
        <end position="2825"/>
    </location>
</feature>
<feature type="compositionally biased region" description="Polar residues" evidence="2">
    <location>
        <begin position="1627"/>
        <end position="1648"/>
    </location>
</feature>
<dbReference type="SUPFAM" id="SSF48065">
    <property type="entry name" value="DBL homology domain (DH-domain)"/>
    <property type="match status" value="1"/>
</dbReference>
<dbReference type="EMBL" id="IACT01002178">
    <property type="protein sequence ID" value="LAC21472.1"/>
    <property type="molecule type" value="mRNA"/>
</dbReference>
<dbReference type="PANTHER" id="PTHR12877:SF15">
    <property type="entry name" value="RHO GUANINE NUCLEOTIDE EXCHANGE FACTOR 17"/>
    <property type="match status" value="1"/>
</dbReference>
<dbReference type="InterPro" id="IPR000219">
    <property type="entry name" value="DH_dom"/>
</dbReference>
<name>A0A6A7FTN7_9CRUS</name>
<feature type="compositionally biased region" description="Basic residues" evidence="2">
    <location>
        <begin position="2805"/>
        <end position="2816"/>
    </location>
</feature>
<dbReference type="GO" id="GO:0005085">
    <property type="term" value="F:guanyl-nucleotide exchange factor activity"/>
    <property type="evidence" value="ECO:0007669"/>
    <property type="project" value="UniProtKB-KW"/>
</dbReference>
<dbReference type="Pfam" id="PF00621">
    <property type="entry name" value="RhoGEF"/>
    <property type="match status" value="1"/>
</dbReference>
<protein>
    <submittedName>
        <fullName evidence="4">Rho guanine nucleotide exchange factor 17 isoform X3</fullName>
    </submittedName>
</protein>
<evidence type="ECO:0000256" key="1">
    <source>
        <dbReference type="ARBA" id="ARBA00022658"/>
    </source>
</evidence>
<dbReference type="PANTHER" id="PTHR12877">
    <property type="entry name" value="RHO GUANINE NUCLEOTIDE EXCHANGE FACTOR"/>
    <property type="match status" value="1"/>
</dbReference>
<reference evidence="4" key="1">
    <citation type="submission" date="2017-11" db="EMBL/GenBank/DDBJ databases">
        <title>The sensing device of the deep-sea amphipod.</title>
        <authorList>
            <person name="Kobayashi H."/>
            <person name="Nagahama T."/>
            <person name="Arai W."/>
            <person name="Sasagawa Y."/>
            <person name="Umeda M."/>
            <person name="Hayashi T."/>
            <person name="Nikaido I."/>
            <person name="Watanabe H."/>
            <person name="Oguri K."/>
            <person name="Kitazato H."/>
            <person name="Fujioka K."/>
            <person name="Kido Y."/>
            <person name="Takami H."/>
        </authorList>
    </citation>
    <scope>NUCLEOTIDE SEQUENCE</scope>
    <source>
        <tissue evidence="4">Whole body</tissue>
    </source>
</reference>
<feature type="compositionally biased region" description="Basic and acidic residues" evidence="2">
    <location>
        <begin position="318"/>
        <end position="340"/>
    </location>
</feature>
<feature type="region of interest" description="Disordered" evidence="2">
    <location>
        <begin position="632"/>
        <end position="662"/>
    </location>
</feature>
<dbReference type="Gene3D" id="1.20.900.10">
    <property type="entry name" value="Dbl homology (DH) domain"/>
    <property type="match status" value="1"/>
</dbReference>
<feature type="compositionally biased region" description="Low complexity" evidence="2">
    <location>
        <begin position="1697"/>
        <end position="1707"/>
    </location>
</feature>
<dbReference type="InterPro" id="IPR011047">
    <property type="entry name" value="Quinoprotein_ADH-like_sf"/>
</dbReference>
<dbReference type="GO" id="GO:0005737">
    <property type="term" value="C:cytoplasm"/>
    <property type="evidence" value="ECO:0007669"/>
    <property type="project" value="UniProtKB-ARBA"/>
</dbReference>
<feature type="region of interest" description="Disordered" evidence="2">
    <location>
        <begin position="2542"/>
        <end position="2582"/>
    </location>
</feature>
<dbReference type="Gene3D" id="2.30.29.30">
    <property type="entry name" value="Pleckstrin-homology domain (PH domain)/Phosphotyrosine-binding domain (PTB)"/>
    <property type="match status" value="1"/>
</dbReference>
<dbReference type="CDD" id="cd00160">
    <property type="entry name" value="RhoGEF"/>
    <property type="match status" value="1"/>
</dbReference>
<feature type="compositionally biased region" description="Acidic residues" evidence="2">
    <location>
        <begin position="2548"/>
        <end position="2559"/>
    </location>
</feature>
<evidence type="ECO:0000256" key="2">
    <source>
        <dbReference type="SAM" id="MobiDB-lite"/>
    </source>
</evidence>
<accession>A0A6A7FTN7</accession>
<dbReference type="GO" id="GO:0051496">
    <property type="term" value="P:positive regulation of stress fiber assembly"/>
    <property type="evidence" value="ECO:0007669"/>
    <property type="project" value="UniProtKB-ARBA"/>
</dbReference>
<feature type="compositionally biased region" description="Basic and acidic residues" evidence="2">
    <location>
        <begin position="1409"/>
        <end position="1422"/>
    </location>
</feature>
<evidence type="ECO:0000313" key="4">
    <source>
        <dbReference type="EMBL" id="LAC21472.1"/>
    </source>
</evidence>
<feature type="region of interest" description="Disordered" evidence="2">
    <location>
        <begin position="889"/>
        <end position="909"/>
    </location>
</feature>
<feature type="compositionally biased region" description="Polar residues" evidence="2">
    <location>
        <begin position="1461"/>
        <end position="1474"/>
    </location>
</feature>
<feature type="compositionally biased region" description="Basic residues" evidence="2">
    <location>
        <begin position="1724"/>
        <end position="1734"/>
    </location>
</feature>
<dbReference type="PROSITE" id="PS50010">
    <property type="entry name" value="DH_2"/>
    <property type="match status" value="1"/>
</dbReference>
<feature type="compositionally biased region" description="Polar residues" evidence="2">
    <location>
        <begin position="889"/>
        <end position="900"/>
    </location>
</feature>
<feature type="region of interest" description="Disordered" evidence="2">
    <location>
        <begin position="809"/>
        <end position="853"/>
    </location>
</feature>
<feature type="region of interest" description="Disordered" evidence="2">
    <location>
        <begin position="1963"/>
        <end position="2057"/>
    </location>
</feature>
<keyword evidence="1" id="KW-0344">Guanine-nucleotide releasing factor</keyword>
<feature type="compositionally biased region" description="Low complexity" evidence="2">
    <location>
        <begin position="1963"/>
        <end position="1978"/>
    </location>
</feature>
<feature type="region of interest" description="Disordered" evidence="2">
    <location>
        <begin position="1515"/>
        <end position="1588"/>
    </location>
</feature>
<feature type="region of interest" description="Disordered" evidence="2">
    <location>
        <begin position="1409"/>
        <end position="1489"/>
    </location>
</feature>
<feature type="compositionally biased region" description="Polar residues" evidence="2">
    <location>
        <begin position="647"/>
        <end position="662"/>
    </location>
</feature>
<organism evidence="4">
    <name type="scientific">Hirondellea gigas</name>
    <dbReference type="NCBI Taxonomy" id="1518452"/>
    <lineage>
        <taxon>Eukaryota</taxon>
        <taxon>Metazoa</taxon>
        <taxon>Ecdysozoa</taxon>
        <taxon>Arthropoda</taxon>
        <taxon>Crustacea</taxon>
        <taxon>Multicrustacea</taxon>
        <taxon>Malacostraca</taxon>
        <taxon>Eumalacostraca</taxon>
        <taxon>Peracarida</taxon>
        <taxon>Amphipoda</taxon>
        <taxon>Amphilochidea</taxon>
        <taxon>Lysianassida</taxon>
        <taxon>Lysianassidira</taxon>
        <taxon>Lysianassoidea</taxon>
        <taxon>Lysianassidae</taxon>
        <taxon>Hirondellea</taxon>
    </lineage>
</organism>